<name>A0A517SYA9_9BACT</name>
<reference evidence="2 3" key="1">
    <citation type="submission" date="2019-02" db="EMBL/GenBank/DDBJ databases">
        <title>Deep-cultivation of Planctomycetes and their phenomic and genomic characterization uncovers novel biology.</title>
        <authorList>
            <person name="Wiegand S."/>
            <person name="Jogler M."/>
            <person name="Boedeker C."/>
            <person name="Pinto D."/>
            <person name="Vollmers J."/>
            <person name="Rivas-Marin E."/>
            <person name="Kohn T."/>
            <person name="Peeters S.H."/>
            <person name="Heuer A."/>
            <person name="Rast P."/>
            <person name="Oberbeckmann S."/>
            <person name="Bunk B."/>
            <person name="Jeske O."/>
            <person name="Meyerdierks A."/>
            <person name="Storesund J.E."/>
            <person name="Kallscheuer N."/>
            <person name="Luecker S."/>
            <person name="Lage O.M."/>
            <person name="Pohl T."/>
            <person name="Merkel B.J."/>
            <person name="Hornburger P."/>
            <person name="Mueller R.-W."/>
            <person name="Bruemmer F."/>
            <person name="Labrenz M."/>
            <person name="Spormann A.M."/>
            <person name="Op den Camp H."/>
            <person name="Overmann J."/>
            <person name="Amann R."/>
            <person name="Jetten M.S.M."/>
            <person name="Mascher T."/>
            <person name="Medema M.H."/>
            <person name="Devos D.P."/>
            <person name="Kaster A.-K."/>
            <person name="Ovreas L."/>
            <person name="Rohde M."/>
            <person name="Galperin M.Y."/>
            <person name="Jogler C."/>
        </authorList>
    </citation>
    <scope>NUCLEOTIDE SEQUENCE [LARGE SCALE GENOMIC DNA]</scope>
    <source>
        <strain evidence="2 3">SV_7m_r</strain>
    </source>
</reference>
<feature type="region of interest" description="Disordered" evidence="1">
    <location>
        <begin position="61"/>
        <end position="80"/>
    </location>
</feature>
<protein>
    <submittedName>
        <fullName evidence="2">Uncharacterized protein</fullName>
    </submittedName>
</protein>
<evidence type="ECO:0000313" key="3">
    <source>
        <dbReference type="Proteomes" id="UP000315003"/>
    </source>
</evidence>
<sequence>MISGRFGNEPAFFNASVAGPILSTEPQRRPNAPSALLRTLPRPLRTVCWRILLGTLLAAPAQGGKQGACDNPGKDSPIAA</sequence>
<accession>A0A517SYA9</accession>
<gene>
    <name evidence="2" type="ORF">SV7mr_35730</name>
</gene>
<evidence type="ECO:0000256" key="1">
    <source>
        <dbReference type="SAM" id="MobiDB-lite"/>
    </source>
</evidence>
<evidence type="ECO:0000313" key="2">
    <source>
        <dbReference type="EMBL" id="QDT61043.1"/>
    </source>
</evidence>
<dbReference type="Proteomes" id="UP000315003">
    <property type="component" value="Chromosome"/>
</dbReference>
<proteinExistence type="predicted"/>
<organism evidence="2 3">
    <name type="scientific">Stieleria bergensis</name>
    <dbReference type="NCBI Taxonomy" id="2528025"/>
    <lineage>
        <taxon>Bacteria</taxon>
        <taxon>Pseudomonadati</taxon>
        <taxon>Planctomycetota</taxon>
        <taxon>Planctomycetia</taxon>
        <taxon>Pirellulales</taxon>
        <taxon>Pirellulaceae</taxon>
        <taxon>Stieleria</taxon>
    </lineage>
</organism>
<dbReference type="EMBL" id="CP036272">
    <property type="protein sequence ID" value="QDT61043.1"/>
    <property type="molecule type" value="Genomic_DNA"/>
</dbReference>
<keyword evidence="3" id="KW-1185">Reference proteome</keyword>
<dbReference type="AlphaFoldDB" id="A0A517SYA9"/>